<protein>
    <submittedName>
        <fullName evidence="1">Uncharacterized protein</fullName>
    </submittedName>
</protein>
<dbReference type="EMBL" id="AYSL01001605">
    <property type="protein sequence ID" value="KTF05731.1"/>
    <property type="molecule type" value="Genomic_DNA"/>
</dbReference>
<reference evidence="1" key="1">
    <citation type="submission" date="2013-11" db="EMBL/GenBank/DDBJ databases">
        <title>Microbial diversity, functional groups and degradation webs in Northern and Southern Mediterranean and Red Sea marine crude oil polluted sites.</title>
        <authorList>
            <person name="Daffonchio D."/>
            <person name="Mapelli F."/>
            <person name="Ferrer M."/>
            <person name="Richter M."/>
            <person name="Cherif A."/>
            <person name="Malkawi H.I."/>
            <person name="Yakimov M.M."/>
            <person name="Abdel-Fattah Y.R."/>
            <person name="Blaghen M."/>
            <person name="Golyshin P.N."/>
            <person name="Kalogerakis N."/>
            <person name="Boon N."/>
            <person name="Magagnini M."/>
            <person name="Fava F."/>
        </authorList>
    </citation>
    <scope>NUCLEOTIDE SEQUENCE</scope>
</reference>
<name>A0A1B6NR23_9ZZZZ</name>
<comment type="caution">
    <text evidence="1">The sequence shown here is derived from an EMBL/GenBank/DDBJ whole genome shotgun (WGS) entry which is preliminary data.</text>
</comment>
<sequence length="34" mass="3894">MSLSYVAILIYDKFTLSLPKEQVVSYISLRMGLN</sequence>
<accession>A0A1B6NR23</accession>
<dbReference type="AlphaFoldDB" id="A0A1B6NR23"/>
<organism evidence="1">
    <name type="scientific">marine sediment metagenome</name>
    <dbReference type="NCBI Taxonomy" id="412755"/>
    <lineage>
        <taxon>unclassified sequences</taxon>
        <taxon>metagenomes</taxon>
        <taxon>ecological metagenomes</taxon>
    </lineage>
</organism>
<evidence type="ECO:0000313" key="1">
    <source>
        <dbReference type="EMBL" id="KTF05731.1"/>
    </source>
</evidence>
<proteinExistence type="predicted"/>
<gene>
    <name evidence="1" type="ORF">MGSAQ_002773</name>
</gene>